<dbReference type="InterPro" id="IPR029150">
    <property type="entry name" value="dCache_3"/>
</dbReference>
<comment type="caution">
    <text evidence="3">The sequence shown here is derived from an EMBL/GenBank/DDBJ whole genome shotgun (WGS) entry which is preliminary data.</text>
</comment>
<keyword evidence="1" id="KW-0812">Transmembrane</keyword>
<feature type="domain" description="Double Cache" evidence="2">
    <location>
        <begin position="48"/>
        <end position="203"/>
    </location>
</feature>
<organism evidence="3 4">
    <name type="scientific">Shinella curvata</name>
    <dbReference type="NCBI Taxonomy" id="1817964"/>
    <lineage>
        <taxon>Bacteria</taxon>
        <taxon>Pseudomonadati</taxon>
        <taxon>Pseudomonadota</taxon>
        <taxon>Alphaproteobacteria</taxon>
        <taxon>Hyphomicrobiales</taxon>
        <taxon>Rhizobiaceae</taxon>
        <taxon>Shinella</taxon>
    </lineage>
</organism>
<evidence type="ECO:0000313" key="4">
    <source>
        <dbReference type="Proteomes" id="UP001177080"/>
    </source>
</evidence>
<dbReference type="EMBL" id="WHSC02000006">
    <property type="protein sequence ID" value="MDO6122661.1"/>
    <property type="molecule type" value="Genomic_DNA"/>
</dbReference>
<proteinExistence type="predicted"/>
<keyword evidence="4" id="KW-1185">Reference proteome</keyword>
<evidence type="ECO:0000259" key="2">
    <source>
        <dbReference type="Pfam" id="PF14827"/>
    </source>
</evidence>
<dbReference type="Proteomes" id="UP001177080">
    <property type="component" value="Unassembled WGS sequence"/>
</dbReference>
<dbReference type="InterPro" id="IPR029151">
    <property type="entry name" value="Sensor-like_sf"/>
</dbReference>
<evidence type="ECO:0000256" key="1">
    <source>
        <dbReference type="SAM" id="Phobius"/>
    </source>
</evidence>
<name>A0ABT8XH95_9HYPH</name>
<dbReference type="SUPFAM" id="SSF103190">
    <property type="entry name" value="Sensory domain-like"/>
    <property type="match status" value="1"/>
</dbReference>
<dbReference type="Pfam" id="PF14827">
    <property type="entry name" value="dCache_3"/>
    <property type="match status" value="1"/>
</dbReference>
<keyword evidence="1" id="KW-0472">Membrane</keyword>
<evidence type="ECO:0000313" key="3">
    <source>
        <dbReference type="EMBL" id="MDO6122661.1"/>
    </source>
</evidence>
<protein>
    <recommendedName>
        <fullName evidence="2">Double Cache domain-containing protein</fullName>
    </recommendedName>
</protein>
<dbReference type="Gene3D" id="3.30.450.20">
    <property type="entry name" value="PAS domain"/>
    <property type="match status" value="1"/>
</dbReference>
<gene>
    <name evidence="3" type="ORF">GB928_015825</name>
</gene>
<dbReference type="RefSeq" id="WP_244760343.1">
    <property type="nucleotide sequence ID" value="NZ_JALJCJ010000002.1"/>
</dbReference>
<accession>A0ABT8XH95</accession>
<feature type="transmembrane region" description="Helical" evidence="1">
    <location>
        <begin position="298"/>
        <end position="324"/>
    </location>
</feature>
<sequence>MTFRRSAPVALILAVVIVVAGAALVTSRLFSGMTDAVESDQFQTMQAIVETAIRDSENKALARAELIAELPTVRRLFAAGDRAGLNAELSASFAGQKARHGVDQAQFHTADAISFLRLHDPDKFGDDLSRTRPLVVAANKERVPMKGAAVARNGPGIFGVSPVLDPSGKHIGTFEFGIDYGSVLANLKTAYGLDLALFIDESILKEYGQGIDPERMGEQNRVGKFIRIEATNAQLMAELAGPGDVAVVNEPLRYVREAQGLARGVVLLPVTSGSGTPLGVIAASQDFSASRAAVSRLLIWQGVVTLVAIVLLAAFILVVLRGFLLRPLAVLGERFDAVGHGGPLAPIEGTESFPTEMQPMLRLYERIRHRRAEPEKAA</sequence>
<reference evidence="3" key="1">
    <citation type="submission" date="2022-04" db="EMBL/GenBank/DDBJ databases">
        <title>Shinella lacus sp. nov., a novel member of the genus Shinella from water.</title>
        <authorList>
            <person name="Deng Y."/>
        </authorList>
    </citation>
    <scope>NUCLEOTIDE SEQUENCE</scope>
    <source>
        <strain evidence="3">JCM 31239</strain>
    </source>
</reference>
<keyword evidence="1" id="KW-1133">Transmembrane helix</keyword>